<feature type="transmembrane region" description="Helical" evidence="1">
    <location>
        <begin position="53"/>
        <end position="73"/>
    </location>
</feature>
<gene>
    <name evidence="2" type="ORF">A3860_38535</name>
</gene>
<comment type="caution">
    <text evidence="2">The sequence shown here is derived from an EMBL/GenBank/DDBJ whole genome shotgun (WGS) entry which is preliminary data.</text>
</comment>
<evidence type="ECO:0000313" key="2">
    <source>
        <dbReference type="EMBL" id="OQP59139.1"/>
    </source>
</evidence>
<dbReference type="OrthoDB" id="675796at2"/>
<dbReference type="RefSeq" id="WP_081154920.1">
    <property type="nucleotide sequence ID" value="NZ_LVYD01000086.1"/>
</dbReference>
<dbReference type="STRING" id="1703345.A3860_38535"/>
<feature type="transmembrane region" description="Helical" evidence="1">
    <location>
        <begin position="25"/>
        <end position="47"/>
    </location>
</feature>
<sequence>MLTASEKRFIKSWEDQRKGGRYKYYLLYIIAGTFVAILILSFLAAMVGGFPSMLKLIIIISFSIVAIATLVSWQLNEKKFKSIIQREIREGIKKDEAEGNGK</sequence>
<name>A0A1V9FL89_9BACT</name>
<reference evidence="2 3" key="1">
    <citation type="submission" date="2016-03" db="EMBL/GenBank/DDBJ databases">
        <title>Niastella vici sp. nov., isolated from farmland soil.</title>
        <authorList>
            <person name="Chen L."/>
            <person name="Wang D."/>
            <person name="Yang S."/>
            <person name="Wang G."/>
        </authorList>
    </citation>
    <scope>NUCLEOTIDE SEQUENCE [LARGE SCALE GENOMIC DNA]</scope>
    <source>
        <strain evidence="2 3">DJ57</strain>
    </source>
</reference>
<evidence type="ECO:0000256" key="1">
    <source>
        <dbReference type="SAM" id="Phobius"/>
    </source>
</evidence>
<keyword evidence="1" id="KW-0812">Transmembrane</keyword>
<organism evidence="2 3">
    <name type="scientific">Niastella vici</name>
    <dbReference type="NCBI Taxonomy" id="1703345"/>
    <lineage>
        <taxon>Bacteria</taxon>
        <taxon>Pseudomonadati</taxon>
        <taxon>Bacteroidota</taxon>
        <taxon>Chitinophagia</taxon>
        <taxon>Chitinophagales</taxon>
        <taxon>Chitinophagaceae</taxon>
        <taxon>Niastella</taxon>
    </lineage>
</organism>
<keyword evidence="3" id="KW-1185">Reference proteome</keyword>
<dbReference type="EMBL" id="LVYD01000086">
    <property type="protein sequence ID" value="OQP59139.1"/>
    <property type="molecule type" value="Genomic_DNA"/>
</dbReference>
<keyword evidence="1" id="KW-1133">Transmembrane helix</keyword>
<keyword evidence="1" id="KW-0472">Membrane</keyword>
<evidence type="ECO:0000313" key="3">
    <source>
        <dbReference type="Proteomes" id="UP000192796"/>
    </source>
</evidence>
<accession>A0A1V9FL89</accession>
<dbReference type="Proteomes" id="UP000192796">
    <property type="component" value="Unassembled WGS sequence"/>
</dbReference>
<proteinExistence type="predicted"/>
<dbReference type="AlphaFoldDB" id="A0A1V9FL89"/>
<protein>
    <submittedName>
        <fullName evidence="2">Uncharacterized protein</fullName>
    </submittedName>
</protein>